<keyword evidence="2" id="KW-0067">ATP-binding</keyword>
<keyword evidence="3" id="KW-0805">Transcription regulation</keyword>
<dbReference type="GO" id="GO:0043565">
    <property type="term" value="F:sequence-specific DNA binding"/>
    <property type="evidence" value="ECO:0007669"/>
    <property type="project" value="InterPro"/>
</dbReference>
<dbReference type="InterPro" id="IPR058031">
    <property type="entry name" value="AAA_lid_NorR"/>
</dbReference>
<dbReference type="SMART" id="SM00382">
    <property type="entry name" value="AAA"/>
    <property type="match status" value="1"/>
</dbReference>
<keyword evidence="1" id="KW-0547">Nucleotide-binding</keyword>
<dbReference type="GO" id="GO:0006355">
    <property type="term" value="P:regulation of DNA-templated transcription"/>
    <property type="evidence" value="ECO:0007669"/>
    <property type="project" value="InterPro"/>
</dbReference>
<dbReference type="Pfam" id="PF00072">
    <property type="entry name" value="Response_reg"/>
    <property type="match status" value="1"/>
</dbReference>
<dbReference type="Gene3D" id="3.40.50.300">
    <property type="entry name" value="P-loop containing nucleotide triphosphate hydrolases"/>
    <property type="match status" value="1"/>
</dbReference>
<dbReference type="InterPro" id="IPR002197">
    <property type="entry name" value="HTH_Fis"/>
</dbReference>
<dbReference type="KEGG" id="afla:FHG64_12040"/>
<dbReference type="SUPFAM" id="SSF46689">
    <property type="entry name" value="Homeodomain-like"/>
    <property type="match status" value="1"/>
</dbReference>
<dbReference type="AlphaFoldDB" id="A0A5B7X5T0"/>
<feature type="domain" description="Response regulatory" evidence="7">
    <location>
        <begin position="7"/>
        <end position="121"/>
    </location>
</feature>
<evidence type="ECO:0000256" key="3">
    <source>
        <dbReference type="ARBA" id="ARBA00023015"/>
    </source>
</evidence>
<evidence type="ECO:0000256" key="2">
    <source>
        <dbReference type="ARBA" id="ARBA00022840"/>
    </source>
</evidence>
<reference evidence="8 9" key="1">
    <citation type="submission" date="2019-06" db="EMBL/GenBank/DDBJ databases">
        <title>Complete genome sequence of Antarcticibacterium flavum KCTC 52984T from an Antarctic marine sediment.</title>
        <authorList>
            <person name="Lee Y.M."/>
            <person name="Shin S.C."/>
        </authorList>
    </citation>
    <scope>NUCLEOTIDE SEQUENCE [LARGE SCALE GENOMIC DNA]</scope>
    <source>
        <strain evidence="8 9">KCTC 52984</strain>
    </source>
</reference>
<dbReference type="InterPro" id="IPR003593">
    <property type="entry name" value="AAA+_ATPase"/>
</dbReference>
<dbReference type="SUPFAM" id="SSF52540">
    <property type="entry name" value="P-loop containing nucleoside triphosphate hydrolases"/>
    <property type="match status" value="1"/>
</dbReference>
<dbReference type="PROSITE" id="PS50110">
    <property type="entry name" value="RESPONSE_REGULATORY"/>
    <property type="match status" value="1"/>
</dbReference>
<dbReference type="PANTHER" id="PTHR32071:SF57">
    <property type="entry name" value="C4-DICARBOXYLATE TRANSPORT TRANSCRIPTIONAL REGULATORY PROTEIN DCTD"/>
    <property type="match status" value="1"/>
</dbReference>
<dbReference type="Pfam" id="PF02954">
    <property type="entry name" value="HTH_8"/>
    <property type="match status" value="1"/>
</dbReference>
<keyword evidence="9" id="KW-1185">Reference proteome</keyword>
<feature type="modified residue" description="4-aspartylphosphate" evidence="5">
    <location>
        <position position="56"/>
    </location>
</feature>
<feature type="domain" description="Sigma-54 factor interaction" evidence="6">
    <location>
        <begin position="145"/>
        <end position="374"/>
    </location>
</feature>
<dbReference type="EMBL" id="CP040812">
    <property type="protein sequence ID" value="QCY70071.1"/>
    <property type="molecule type" value="Genomic_DNA"/>
</dbReference>
<dbReference type="GO" id="GO:0000160">
    <property type="term" value="P:phosphorelay signal transduction system"/>
    <property type="evidence" value="ECO:0007669"/>
    <property type="project" value="InterPro"/>
</dbReference>
<dbReference type="InterPro" id="IPR001789">
    <property type="entry name" value="Sig_transdc_resp-reg_receiver"/>
</dbReference>
<gene>
    <name evidence="8" type="ORF">FHG64_12040</name>
</gene>
<evidence type="ECO:0000313" key="8">
    <source>
        <dbReference type="EMBL" id="QCY70071.1"/>
    </source>
</evidence>
<dbReference type="FunFam" id="3.40.50.300:FF:000006">
    <property type="entry name" value="DNA-binding transcriptional regulator NtrC"/>
    <property type="match status" value="1"/>
</dbReference>
<dbReference type="PROSITE" id="PS00675">
    <property type="entry name" value="SIGMA54_INTERACT_1"/>
    <property type="match status" value="1"/>
</dbReference>
<dbReference type="InterPro" id="IPR009057">
    <property type="entry name" value="Homeodomain-like_sf"/>
</dbReference>
<dbReference type="Gene3D" id="1.10.8.60">
    <property type="match status" value="1"/>
</dbReference>
<dbReference type="InterPro" id="IPR025944">
    <property type="entry name" value="Sigma_54_int_dom_CS"/>
</dbReference>
<evidence type="ECO:0000259" key="7">
    <source>
        <dbReference type="PROSITE" id="PS50110"/>
    </source>
</evidence>
<dbReference type="PRINTS" id="PR01590">
    <property type="entry name" value="HTHFIS"/>
</dbReference>
<name>A0A5B7X5T0_9FLAO</name>
<organism evidence="8 9">
    <name type="scientific">Antarcticibacterium flavum</name>
    <dbReference type="NCBI Taxonomy" id="2058175"/>
    <lineage>
        <taxon>Bacteria</taxon>
        <taxon>Pseudomonadati</taxon>
        <taxon>Bacteroidota</taxon>
        <taxon>Flavobacteriia</taxon>
        <taxon>Flavobacteriales</taxon>
        <taxon>Flavobacteriaceae</taxon>
        <taxon>Antarcticibacterium</taxon>
    </lineage>
</organism>
<dbReference type="InterPro" id="IPR025662">
    <property type="entry name" value="Sigma_54_int_dom_ATP-bd_1"/>
</dbReference>
<keyword evidence="4" id="KW-0804">Transcription</keyword>
<dbReference type="PROSITE" id="PS50045">
    <property type="entry name" value="SIGMA54_INTERACT_4"/>
    <property type="match status" value="1"/>
</dbReference>
<dbReference type="SUPFAM" id="SSF52172">
    <property type="entry name" value="CheY-like"/>
    <property type="match status" value="1"/>
</dbReference>
<dbReference type="OrthoDB" id="5401077at2"/>
<dbReference type="PROSITE" id="PS00688">
    <property type="entry name" value="SIGMA54_INTERACT_3"/>
    <property type="match status" value="1"/>
</dbReference>
<dbReference type="Proteomes" id="UP000309016">
    <property type="component" value="Chromosome"/>
</dbReference>
<dbReference type="GO" id="GO:0005524">
    <property type="term" value="F:ATP binding"/>
    <property type="evidence" value="ECO:0007669"/>
    <property type="project" value="UniProtKB-KW"/>
</dbReference>
<keyword evidence="5" id="KW-0597">Phosphoprotein</keyword>
<sequence>MPLKKENILIVDDNFDMLEVLQRNLKSWNFHTYKASSVIEAMNILKYSPIDLLITDLQMPGINGIELIKYVEEHFPHIPKLVITGFPSVGGAIDAVKSGALDYLVKPFTTAELKKAVDRSLENREIKIHPKESAVESNSIVYAGIVGQSKEIAQLIDVIERVRNNRATVLIQGESGTGKELVARAIHYKGSFAGNPFIAVNCGAIPENLLEAELFGYVKGAFTGANETRDGFFQAANRGTIFLDEIGTAPATVQTRLLRVLQEKEVRRIGSQTSQKLNLRIIAATNANLYEMVGKGTFREDLFYRLNVVNIEVPPLRDRKKDIIPIAANLLKKYSREYNKPEMKIDGKALEILMRHSWPGNVRELENIIQRMIIMSEDSITVKDLPEYLKYPAPKENILEQSLKDFEKSHIQKVLAAVDHNKTKAAEILQIDRKTLRQKLK</sequence>
<accession>A0A5B7X5T0</accession>
<dbReference type="SMART" id="SM00448">
    <property type="entry name" value="REC"/>
    <property type="match status" value="1"/>
</dbReference>
<proteinExistence type="predicted"/>
<dbReference type="InterPro" id="IPR027417">
    <property type="entry name" value="P-loop_NTPase"/>
</dbReference>
<dbReference type="PANTHER" id="PTHR32071">
    <property type="entry name" value="TRANSCRIPTIONAL REGULATORY PROTEIN"/>
    <property type="match status" value="1"/>
</dbReference>
<evidence type="ECO:0000256" key="4">
    <source>
        <dbReference type="ARBA" id="ARBA00023163"/>
    </source>
</evidence>
<evidence type="ECO:0000259" key="6">
    <source>
        <dbReference type="PROSITE" id="PS50045"/>
    </source>
</evidence>
<evidence type="ECO:0000256" key="5">
    <source>
        <dbReference type="PROSITE-ProRule" id="PRU00169"/>
    </source>
</evidence>
<dbReference type="InterPro" id="IPR002078">
    <property type="entry name" value="Sigma_54_int"/>
</dbReference>
<evidence type="ECO:0000256" key="1">
    <source>
        <dbReference type="ARBA" id="ARBA00022741"/>
    </source>
</evidence>
<dbReference type="Pfam" id="PF25601">
    <property type="entry name" value="AAA_lid_14"/>
    <property type="match status" value="1"/>
</dbReference>
<dbReference type="InterPro" id="IPR011006">
    <property type="entry name" value="CheY-like_superfamily"/>
</dbReference>
<dbReference type="Pfam" id="PF00158">
    <property type="entry name" value="Sigma54_activat"/>
    <property type="match status" value="1"/>
</dbReference>
<protein>
    <submittedName>
        <fullName evidence="8">Sigma-54-dependent Fis family transcriptional regulator</fullName>
    </submittedName>
</protein>
<dbReference type="RefSeq" id="WP_139066633.1">
    <property type="nucleotide sequence ID" value="NZ_CP040812.1"/>
</dbReference>
<dbReference type="Gene3D" id="1.10.10.60">
    <property type="entry name" value="Homeodomain-like"/>
    <property type="match status" value="1"/>
</dbReference>
<dbReference type="CDD" id="cd00009">
    <property type="entry name" value="AAA"/>
    <property type="match status" value="1"/>
</dbReference>
<evidence type="ECO:0000313" key="9">
    <source>
        <dbReference type="Proteomes" id="UP000309016"/>
    </source>
</evidence>
<dbReference type="Gene3D" id="3.40.50.2300">
    <property type="match status" value="1"/>
</dbReference>